<proteinExistence type="predicted"/>
<feature type="coiled-coil region" evidence="1">
    <location>
        <begin position="389"/>
        <end position="518"/>
    </location>
</feature>
<reference evidence="2 3" key="1">
    <citation type="submission" date="2019-09" db="EMBL/GenBank/DDBJ databases">
        <title>Actinomadura physcomitrii sp. nov., a novel actinomycete isolated from moss [Physcomitrium sphaericum (Ludw) Fuernr].</title>
        <authorList>
            <person name="Zhuang X."/>
            <person name="Liu C."/>
        </authorList>
    </citation>
    <scope>NUCLEOTIDE SEQUENCE [LARGE SCALE GENOMIC DNA]</scope>
    <source>
        <strain evidence="2 3">HMC1</strain>
    </source>
</reference>
<accession>A0A6H9YSX7</accession>
<dbReference type="Proteomes" id="UP000468735">
    <property type="component" value="Unassembled WGS sequence"/>
</dbReference>
<gene>
    <name evidence="2" type="ORF">F8566_17465</name>
</gene>
<keyword evidence="1" id="KW-0175">Coiled coil</keyword>
<feature type="coiled-coil region" evidence="1">
    <location>
        <begin position="153"/>
        <end position="212"/>
    </location>
</feature>
<protein>
    <submittedName>
        <fullName evidence="2">Uncharacterized protein</fullName>
    </submittedName>
</protein>
<evidence type="ECO:0000313" key="2">
    <source>
        <dbReference type="EMBL" id="KAB2348563.1"/>
    </source>
</evidence>
<name>A0A6H9YSX7_9ACTN</name>
<evidence type="ECO:0000256" key="1">
    <source>
        <dbReference type="SAM" id="Coils"/>
    </source>
</evidence>
<comment type="caution">
    <text evidence="2">The sequence shown here is derived from an EMBL/GenBank/DDBJ whole genome shotgun (WGS) entry which is preliminary data.</text>
</comment>
<evidence type="ECO:0000313" key="3">
    <source>
        <dbReference type="Proteomes" id="UP000468735"/>
    </source>
</evidence>
<dbReference type="OrthoDB" id="3444724at2"/>
<dbReference type="AlphaFoldDB" id="A0A6H9YSX7"/>
<dbReference type="RefSeq" id="WP_151561291.1">
    <property type="nucleotide sequence ID" value="NZ_WBMT01000007.1"/>
</dbReference>
<dbReference type="EMBL" id="WBMT01000007">
    <property type="protein sequence ID" value="KAB2348563.1"/>
    <property type="molecule type" value="Genomic_DNA"/>
</dbReference>
<keyword evidence="3" id="KW-1185">Reference proteome</keyword>
<organism evidence="2 3">
    <name type="scientific">Actinomadura rudentiformis</name>
    <dbReference type="NCBI Taxonomy" id="359158"/>
    <lineage>
        <taxon>Bacteria</taxon>
        <taxon>Bacillati</taxon>
        <taxon>Actinomycetota</taxon>
        <taxon>Actinomycetes</taxon>
        <taxon>Streptosporangiales</taxon>
        <taxon>Thermomonosporaceae</taxon>
        <taxon>Actinomadura</taxon>
    </lineage>
</organism>
<sequence length="641" mass="69347">MRSFREARVSGDWEELARFLLEGQAGEHTRLIEVGDDEAEVAAAREAVLEGGAKVLLLAPTVELADRVAQAVGDVVFVLEVDEAAPVQANVGTVIDVEPPTNPEAEPAPAGIIPGAVVKAAGEAWRKAWRAEAKQLQRELLWLEQWPRDAEVLNKVKAAYERLGQEVKAELERLEQELNDLRTEATLAEQAIADVHEERDRLAAEEQRLVEETAGPRAEAERLQALADAAAAEAGEHTRIADEAYARCVALDQEAARCQTELQEARQAEASLVQELTKAQGELPQATEEAERLNNAATDAEAEWHARYYRLKSAESALAAQRRKLTLGQRLHVSAPPAKLEELRIDVKTQTREAENASIRARQAHEAAERAVTHHAGLVRFISEGGSGLAAARAAQERLTADLARLAAERESATAAHREQARQAAESVDIATQASMAARQAQQVARQAEEQLAVAYRAHRDAVTAAEEAEARAESLAQQAAAAATGLERRRAESERELEALRAEIDTAAEAEARSQANVRQICGTESIAAHQSKAMARIEELSGYLEATELSGQLLLEMAGLVCGTPETIGASPVVTTQYDTLVVVGAGRLNDADLLVGAVHARNRVLIGVPGQKPPEYAEYADFGDTERLTQSPFERAIS</sequence>
<feature type="coiled-coil region" evidence="1">
    <location>
        <begin position="248"/>
        <end position="303"/>
    </location>
</feature>